<accession>A0A6M3K2K9</accession>
<protein>
    <submittedName>
        <fullName evidence="1">Uncharacterized protein</fullName>
    </submittedName>
</protein>
<sequence>MRSGLNKKCSNCENAHPNYLHYEEGPCNFFGEEGEDWKEKDVLKNGCKFWIASQASEPM</sequence>
<dbReference type="AlphaFoldDB" id="A0A6M3K2K9"/>
<proteinExistence type="predicted"/>
<organism evidence="1">
    <name type="scientific">viral metagenome</name>
    <dbReference type="NCBI Taxonomy" id="1070528"/>
    <lineage>
        <taxon>unclassified sequences</taxon>
        <taxon>metagenomes</taxon>
        <taxon>organismal metagenomes</taxon>
    </lineage>
</organism>
<dbReference type="EMBL" id="MT142219">
    <property type="protein sequence ID" value="QJA76354.1"/>
    <property type="molecule type" value="Genomic_DNA"/>
</dbReference>
<gene>
    <name evidence="1" type="ORF">MM415A01530_0015</name>
</gene>
<reference evidence="1" key="1">
    <citation type="submission" date="2020-03" db="EMBL/GenBank/DDBJ databases">
        <title>The deep terrestrial virosphere.</title>
        <authorList>
            <person name="Holmfeldt K."/>
            <person name="Nilsson E."/>
            <person name="Simone D."/>
            <person name="Lopez-Fernandez M."/>
            <person name="Wu X."/>
            <person name="de Brujin I."/>
            <person name="Lundin D."/>
            <person name="Andersson A."/>
            <person name="Bertilsson S."/>
            <person name="Dopson M."/>
        </authorList>
    </citation>
    <scope>NUCLEOTIDE SEQUENCE</scope>
    <source>
        <strain evidence="1">MM415A01530</strain>
    </source>
</reference>
<evidence type="ECO:0000313" key="1">
    <source>
        <dbReference type="EMBL" id="QJA76354.1"/>
    </source>
</evidence>
<name>A0A6M3K2K9_9ZZZZ</name>